<accession>A0A518DKY5</accession>
<dbReference type="EMBL" id="CP036433">
    <property type="protein sequence ID" value="QDU92503.1"/>
    <property type="molecule type" value="Genomic_DNA"/>
</dbReference>
<evidence type="ECO:0000313" key="3">
    <source>
        <dbReference type="Proteomes" id="UP000317648"/>
    </source>
</evidence>
<dbReference type="Proteomes" id="UP000317648">
    <property type="component" value="Chromosome"/>
</dbReference>
<feature type="transmembrane region" description="Helical" evidence="1">
    <location>
        <begin position="244"/>
        <end position="268"/>
    </location>
</feature>
<proteinExistence type="predicted"/>
<organism evidence="2 3">
    <name type="scientific">Lignipirellula cremea</name>
    <dbReference type="NCBI Taxonomy" id="2528010"/>
    <lineage>
        <taxon>Bacteria</taxon>
        <taxon>Pseudomonadati</taxon>
        <taxon>Planctomycetota</taxon>
        <taxon>Planctomycetia</taxon>
        <taxon>Pirellulales</taxon>
        <taxon>Pirellulaceae</taxon>
        <taxon>Lignipirellula</taxon>
    </lineage>
</organism>
<keyword evidence="1" id="KW-0472">Membrane</keyword>
<dbReference type="AlphaFoldDB" id="A0A518DKY5"/>
<name>A0A518DKY5_9BACT</name>
<keyword evidence="1" id="KW-1133">Transmembrane helix</keyword>
<protein>
    <submittedName>
        <fullName evidence="2">Uncharacterized protein</fullName>
    </submittedName>
</protein>
<reference evidence="2 3" key="1">
    <citation type="submission" date="2019-02" db="EMBL/GenBank/DDBJ databases">
        <title>Deep-cultivation of Planctomycetes and their phenomic and genomic characterization uncovers novel biology.</title>
        <authorList>
            <person name="Wiegand S."/>
            <person name="Jogler M."/>
            <person name="Boedeker C."/>
            <person name="Pinto D."/>
            <person name="Vollmers J."/>
            <person name="Rivas-Marin E."/>
            <person name="Kohn T."/>
            <person name="Peeters S.H."/>
            <person name="Heuer A."/>
            <person name="Rast P."/>
            <person name="Oberbeckmann S."/>
            <person name="Bunk B."/>
            <person name="Jeske O."/>
            <person name="Meyerdierks A."/>
            <person name="Storesund J.E."/>
            <person name="Kallscheuer N."/>
            <person name="Luecker S."/>
            <person name="Lage O.M."/>
            <person name="Pohl T."/>
            <person name="Merkel B.J."/>
            <person name="Hornburger P."/>
            <person name="Mueller R.-W."/>
            <person name="Bruemmer F."/>
            <person name="Labrenz M."/>
            <person name="Spormann A.M."/>
            <person name="Op den Camp H."/>
            <person name="Overmann J."/>
            <person name="Amann R."/>
            <person name="Jetten M.S.M."/>
            <person name="Mascher T."/>
            <person name="Medema M.H."/>
            <person name="Devos D.P."/>
            <person name="Kaster A.-K."/>
            <person name="Ovreas L."/>
            <person name="Rohde M."/>
            <person name="Galperin M.Y."/>
            <person name="Jogler C."/>
        </authorList>
    </citation>
    <scope>NUCLEOTIDE SEQUENCE [LARGE SCALE GENOMIC DNA]</scope>
    <source>
        <strain evidence="2 3">Pla85_3_4</strain>
    </source>
</reference>
<feature type="transmembrane region" description="Helical" evidence="1">
    <location>
        <begin position="197"/>
        <end position="217"/>
    </location>
</feature>
<keyword evidence="3" id="KW-1185">Reference proteome</keyword>
<gene>
    <name evidence="2" type="ORF">Pla8534_02510</name>
</gene>
<evidence type="ECO:0000313" key="2">
    <source>
        <dbReference type="EMBL" id="QDU92503.1"/>
    </source>
</evidence>
<dbReference type="KEGG" id="lcre:Pla8534_02510"/>
<keyword evidence="1" id="KW-0812">Transmembrane</keyword>
<feature type="transmembrane region" description="Helical" evidence="1">
    <location>
        <begin position="168"/>
        <end position="185"/>
    </location>
</feature>
<evidence type="ECO:0000256" key="1">
    <source>
        <dbReference type="SAM" id="Phobius"/>
    </source>
</evidence>
<dbReference type="RefSeq" id="WP_145048512.1">
    <property type="nucleotide sequence ID" value="NZ_CP036433.1"/>
</dbReference>
<dbReference type="OrthoDB" id="283010at2"/>
<sequence>MISVTVEYAASQPVADAASLEQVLQTKIEQHLQSLSRPVIHNADLTVCVESMELKANFGRVVMSLKGPINHTVVCETVISTDRPADEDYQTSESDRFVMQAFQNFFTLFFRMLRPSPLGSAIGSIRTNGRLLRALEEGLAEIRIAINSALGTPESSGGRDWSLAKRRALIGGLGAAGIAAAVFLMRRAQVADEIRALFGCGLIGVSIAGVVLGIALVRLPDCFYLSDQAGRRVVKLAGVKSPGAIRAVGAGIVLLGAAFTAAGIYWIVFE</sequence>